<evidence type="ECO:0000313" key="2">
    <source>
        <dbReference type="Proteomes" id="UP001196413"/>
    </source>
</evidence>
<comment type="caution">
    <text evidence="1">The sequence shown here is derived from an EMBL/GenBank/DDBJ whole genome shotgun (WGS) entry which is preliminary data.</text>
</comment>
<dbReference type="AlphaFoldDB" id="A0AAD5M282"/>
<sequence length="99" mass="11371">MVFNYHLQQRRFILPPPVFIGNKIDFEICVRRPTDTETNYDNFLTYELRALQTDGWTDGRRSAVGSKRARSCIRAVKSTRLIGLSFESVVGRSNGRFVG</sequence>
<gene>
    <name evidence="1" type="ORF">KIN20_006728</name>
</gene>
<organism evidence="1 2">
    <name type="scientific">Parelaphostrongylus tenuis</name>
    <name type="common">Meningeal worm</name>
    <dbReference type="NCBI Taxonomy" id="148309"/>
    <lineage>
        <taxon>Eukaryota</taxon>
        <taxon>Metazoa</taxon>
        <taxon>Ecdysozoa</taxon>
        <taxon>Nematoda</taxon>
        <taxon>Chromadorea</taxon>
        <taxon>Rhabditida</taxon>
        <taxon>Rhabditina</taxon>
        <taxon>Rhabditomorpha</taxon>
        <taxon>Strongyloidea</taxon>
        <taxon>Metastrongylidae</taxon>
        <taxon>Parelaphostrongylus</taxon>
    </lineage>
</organism>
<dbReference type="Proteomes" id="UP001196413">
    <property type="component" value="Unassembled WGS sequence"/>
</dbReference>
<keyword evidence="2" id="KW-1185">Reference proteome</keyword>
<evidence type="ECO:0000313" key="1">
    <source>
        <dbReference type="EMBL" id="KAJ1350835.1"/>
    </source>
</evidence>
<name>A0AAD5M282_PARTN</name>
<protein>
    <submittedName>
        <fullName evidence="1">Uncharacterized protein</fullName>
    </submittedName>
</protein>
<proteinExistence type="predicted"/>
<reference evidence="1" key="1">
    <citation type="submission" date="2021-06" db="EMBL/GenBank/DDBJ databases">
        <title>Parelaphostrongylus tenuis whole genome reference sequence.</title>
        <authorList>
            <person name="Garwood T.J."/>
            <person name="Larsen P.A."/>
            <person name="Fountain-Jones N.M."/>
            <person name="Garbe J.R."/>
            <person name="Macchietto M.G."/>
            <person name="Kania S.A."/>
            <person name="Gerhold R.W."/>
            <person name="Richards J.E."/>
            <person name="Wolf T.M."/>
        </authorList>
    </citation>
    <scope>NUCLEOTIDE SEQUENCE</scope>
    <source>
        <strain evidence="1">MNPRO001-30</strain>
        <tissue evidence="1">Meninges</tissue>
    </source>
</reference>
<dbReference type="EMBL" id="JAHQIW010000951">
    <property type="protein sequence ID" value="KAJ1350835.1"/>
    <property type="molecule type" value="Genomic_DNA"/>
</dbReference>
<accession>A0AAD5M282</accession>